<feature type="domain" description="TolB N-terminal" evidence="6">
    <location>
        <begin position="23"/>
        <end position="125"/>
    </location>
</feature>
<comment type="subunit">
    <text evidence="5">The Tol-Pal system is composed of five core proteins: the inner membrane proteins TolA, TolQ and TolR, the periplasmic protein TolB and the outer membrane protein Pal. They form a network linking the inner and outer membranes and the peptidoglycan layer.</text>
</comment>
<keyword evidence="3 5" id="KW-0732">Signal</keyword>
<evidence type="ECO:0000256" key="3">
    <source>
        <dbReference type="ARBA" id="ARBA00022729"/>
    </source>
</evidence>
<dbReference type="Gene3D" id="3.40.50.10070">
    <property type="entry name" value="TolB, N-terminal domain"/>
    <property type="match status" value="1"/>
</dbReference>
<proteinExistence type="inferred from homology"/>
<protein>
    <recommendedName>
        <fullName evidence="5">Tol-Pal system protein TolB</fullName>
    </recommendedName>
</protein>
<dbReference type="PANTHER" id="PTHR36842:SF1">
    <property type="entry name" value="PROTEIN TOLB"/>
    <property type="match status" value="1"/>
</dbReference>
<evidence type="ECO:0000256" key="2">
    <source>
        <dbReference type="ARBA" id="ARBA00009820"/>
    </source>
</evidence>
<dbReference type="InterPro" id="IPR011042">
    <property type="entry name" value="6-blade_b-propeller_TolB-like"/>
</dbReference>
<dbReference type="SUPFAM" id="SSF52964">
    <property type="entry name" value="TolB, N-terminal domain"/>
    <property type="match status" value="1"/>
</dbReference>
<evidence type="ECO:0000256" key="4">
    <source>
        <dbReference type="ARBA" id="ARBA00022764"/>
    </source>
</evidence>
<dbReference type="InterPro" id="IPR007195">
    <property type="entry name" value="TolB_N"/>
</dbReference>
<dbReference type="Proteomes" id="UP001069090">
    <property type="component" value="Unassembled WGS sequence"/>
</dbReference>
<dbReference type="GO" id="GO:0042597">
    <property type="term" value="C:periplasmic space"/>
    <property type="evidence" value="ECO:0007669"/>
    <property type="project" value="UniProtKB-SubCell"/>
</dbReference>
<dbReference type="Pfam" id="PF04052">
    <property type="entry name" value="TolB_N"/>
    <property type="match status" value="1"/>
</dbReference>
<name>A0A9J6RH79_9GAMM</name>
<dbReference type="Pfam" id="PF07676">
    <property type="entry name" value="PD40"/>
    <property type="match status" value="4"/>
</dbReference>
<dbReference type="GO" id="GO:0051301">
    <property type="term" value="P:cell division"/>
    <property type="evidence" value="ECO:0007669"/>
    <property type="project" value="UniProtKB-UniRule"/>
</dbReference>
<evidence type="ECO:0000256" key="5">
    <source>
        <dbReference type="HAMAP-Rule" id="MF_00671"/>
    </source>
</evidence>
<feature type="chain" id="PRO_5039966350" description="Tol-Pal system protein TolB" evidence="5">
    <location>
        <begin position="22"/>
        <end position="431"/>
    </location>
</feature>
<dbReference type="PANTHER" id="PTHR36842">
    <property type="entry name" value="PROTEIN TOLB HOMOLOG"/>
    <property type="match status" value="1"/>
</dbReference>
<comment type="caution">
    <text evidence="7">The sequence shown here is derived from an EMBL/GenBank/DDBJ whole genome shotgun (WGS) entry which is preliminary data.</text>
</comment>
<feature type="signal peptide" evidence="5">
    <location>
        <begin position="1"/>
        <end position="21"/>
    </location>
</feature>
<comment type="similarity">
    <text evidence="2 5">Belongs to the TolB family.</text>
</comment>
<keyword evidence="4 5" id="KW-0574">Periplasm</keyword>
<keyword evidence="5" id="KW-0132">Cell division</keyword>
<evidence type="ECO:0000259" key="6">
    <source>
        <dbReference type="Pfam" id="PF04052"/>
    </source>
</evidence>
<dbReference type="InterPro" id="IPR014167">
    <property type="entry name" value="Tol-Pal_TolB"/>
</dbReference>
<sequence length="431" mass="47663" precursor="true">MKRVFLLAITTLVLLSATAQAELTIEITQGRDNPTPVAIVPFSWQGSSSLAEDVAQIVESDLYRSGQFAPMRRSDMLDHPHSASEVHFSDWRRSNTDYLVVGRLSEVLGQVQAEVELFDVYGQKSILTISKTVAKTALRDLAHHISDKVYQQLTGIRGAFSTKLLYVSAAQRGVGEFTYRLLLSDIDGAREQVLIEQNQPLLAPAWAPDGRRIAYVSFETTRSAVYIYDLASKQHTQITNFTGINGSPSWSPDGTKLAMVLSKDGSPDIYVMDLASRQLTRVTRHYAIDTEPSWLPDGKSLVYTSDRGGKPQIYQVTLASGYEERLTFEGQYNARARVLPDGRGIIMVHQGEGDFHIALMDIERGDIEILTETALDESPSIAPNGTMLLYATQHRGKGILSAVSVDGGVKFHLPSRFGDVREPAWSPFLAE</sequence>
<evidence type="ECO:0000313" key="7">
    <source>
        <dbReference type="EMBL" id="MCZ0863567.1"/>
    </source>
</evidence>
<evidence type="ECO:0000313" key="8">
    <source>
        <dbReference type="Proteomes" id="UP001069090"/>
    </source>
</evidence>
<evidence type="ECO:0000256" key="1">
    <source>
        <dbReference type="ARBA" id="ARBA00004418"/>
    </source>
</evidence>
<dbReference type="InterPro" id="IPR011659">
    <property type="entry name" value="WD40"/>
</dbReference>
<dbReference type="SUPFAM" id="SSF69304">
    <property type="entry name" value="Tricorn protease N-terminal domain"/>
    <property type="match status" value="1"/>
</dbReference>
<gene>
    <name evidence="5 7" type="primary">tolB</name>
    <name evidence="7" type="ORF">O0V09_00040</name>
</gene>
<dbReference type="AlphaFoldDB" id="A0A9J6RH79"/>
<organism evidence="7 8">
    <name type="scientific">Dasania phycosphaerae</name>
    <dbReference type="NCBI Taxonomy" id="2950436"/>
    <lineage>
        <taxon>Bacteria</taxon>
        <taxon>Pseudomonadati</taxon>
        <taxon>Pseudomonadota</taxon>
        <taxon>Gammaproteobacteria</taxon>
        <taxon>Cellvibrionales</taxon>
        <taxon>Spongiibacteraceae</taxon>
        <taxon>Dasania</taxon>
    </lineage>
</organism>
<keyword evidence="8" id="KW-1185">Reference proteome</keyword>
<dbReference type="Gene3D" id="2.120.10.30">
    <property type="entry name" value="TolB, C-terminal domain"/>
    <property type="match status" value="1"/>
</dbReference>
<dbReference type="GO" id="GO:0017038">
    <property type="term" value="P:protein import"/>
    <property type="evidence" value="ECO:0007669"/>
    <property type="project" value="InterPro"/>
</dbReference>
<dbReference type="RefSeq" id="WP_258329715.1">
    <property type="nucleotide sequence ID" value="NZ_JAPTGG010000001.1"/>
</dbReference>
<accession>A0A9J6RH79</accession>
<reference evidence="7 8" key="1">
    <citation type="submission" date="2022-12" db="EMBL/GenBank/DDBJ databases">
        <title>Dasania phycosphaerae sp. nov., isolated from particulate material of the south coast of Korea.</title>
        <authorList>
            <person name="Jiang Y."/>
        </authorList>
    </citation>
    <scope>NUCLEOTIDE SEQUENCE [LARGE SCALE GENOMIC DNA]</scope>
    <source>
        <strain evidence="7 8">GY-19</strain>
    </source>
</reference>
<keyword evidence="5" id="KW-0131">Cell cycle</keyword>
<dbReference type="HAMAP" id="MF_00671">
    <property type="entry name" value="TolB"/>
    <property type="match status" value="1"/>
</dbReference>
<dbReference type="NCBIfam" id="TIGR02800">
    <property type="entry name" value="propeller_TolB"/>
    <property type="match status" value="1"/>
</dbReference>
<comment type="function">
    <text evidence="5">Part of the Tol-Pal system, which plays a role in outer membrane invagination during cell division and is important for maintaining outer membrane integrity.</text>
</comment>
<comment type="subcellular location">
    <subcellularLocation>
        <location evidence="1 5">Periplasm</location>
    </subcellularLocation>
</comment>
<dbReference type="EMBL" id="JAPTGG010000001">
    <property type="protein sequence ID" value="MCZ0863567.1"/>
    <property type="molecule type" value="Genomic_DNA"/>
</dbReference>